<dbReference type="SMART" id="SM00271">
    <property type="entry name" value="DnaJ"/>
    <property type="match status" value="1"/>
</dbReference>
<dbReference type="GO" id="GO:0016020">
    <property type="term" value="C:membrane"/>
    <property type="evidence" value="ECO:0007669"/>
    <property type="project" value="UniProtKB-SubCell"/>
</dbReference>
<dbReference type="Pfam" id="PF00226">
    <property type="entry name" value="DnaJ"/>
    <property type="match status" value="1"/>
</dbReference>
<feature type="compositionally biased region" description="Polar residues" evidence="4">
    <location>
        <begin position="372"/>
        <end position="381"/>
    </location>
</feature>
<feature type="domain" description="J" evidence="5">
    <location>
        <begin position="47"/>
        <end position="112"/>
    </location>
</feature>
<dbReference type="PRINTS" id="PR00625">
    <property type="entry name" value="JDOMAIN"/>
</dbReference>
<dbReference type="PROSITE" id="PS50076">
    <property type="entry name" value="DNAJ_2"/>
    <property type="match status" value="1"/>
</dbReference>
<sequence>MTRIRNDDKNQAGNTHPANQAHTLELVVADARFQRDDVPARRPQRKDLYEVLGVSRTATSQEIKKAFQRMALKYHPDKNGDDPVASEMFLQVKFSYSILSDPNKRRQYDVSGFEAIDSDRQKSDLDLSNLNPASTMCVALLSKLGVPIKTTVPATILVKALNRQVKFVPLQLGHSERRKVEKLSAHFFSVDITEREAKTGVVCQVHSTDRSKFKLLYFTLEENGGHDLALQEDSVDNGKVTSAGMYFLGFSVYRFEHNYSAAATKNFHAAFLQMLDSFQPCDINELKPGTHYFAVYGDNFFYPANYSIEIVCDQSFSAEKEKLQNVEAKIVAKRAEYKEVFAKLAEMKGGYTQEMQMIDELLKERNAIHASFITTNNSPPKRSSPWHKEKSPSRVSKGDEEKYPRKQKKAKDHPMEGEDGDSSDKKTNAMKWCKRHLNR</sequence>
<dbReference type="Proteomes" id="UP001231189">
    <property type="component" value="Unassembled WGS sequence"/>
</dbReference>
<feature type="compositionally biased region" description="Basic and acidic residues" evidence="4">
    <location>
        <begin position="412"/>
        <end position="427"/>
    </location>
</feature>
<protein>
    <recommendedName>
        <fullName evidence="5">J domain-containing protein</fullName>
    </recommendedName>
</protein>
<dbReference type="InterPro" id="IPR001623">
    <property type="entry name" value="DnaJ_domain"/>
</dbReference>
<feature type="region of interest" description="Disordered" evidence="4">
    <location>
        <begin position="372"/>
        <end position="439"/>
    </location>
</feature>
<feature type="compositionally biased region" description="Basic and acidic residues" evidence="4">
    <location>
        <begin position="1"/>
        <end position="10"/>
    </location>
</feature>
<keyword evidence="2" id="KW-0175">Coiled coil</keyword>
<dbReference type="FunFam" id="1.10.287.110:FF:000097">
    <property type="entry name" value="Chaperone protein dnaJ 16"/>
    <property type="match status" value="1"/>
</dbReference>
<evidence type="ECO:0000313" key="7">
    <source>
        <dbReference type="Proteomes" id="UP001231189"/>
    </source>
</evidence>
<name>A0AAD8WZE2_LOLMU</name>
<feature type="compositionally biased region" description="Basic and acidic residues" evidence="4">
    <location>
        <begin position="386"/>
        <end position="404"/>
    </location>
</feature>
<evidence type="ECO:0000256" key="1">
    <source>
        <dbReference type="ARBA" id="ARBA00004370"/>
    </source>
</evidence>
<dbReference type="PANTHER" id="PTHR44272:SF1">
    <property type="entry name" value="CHAPERONE PROTEIN DNAJ 16"/>
    <property type="match status" value="1"/>
</dbReference>
<keyword evidence="7" id="KW-1185">Reference proteome</keyword>
<accession>A0AAD8WZE2</accession>
<dbReference type="InterPro" id="IPR036869">
    <property type="entry name" value="J_dom_sf"/>
</dbReference>
<dbReference type="CDD" id="cd06257">
    <property type="entry name" value="DnaJ"/>
    <property type="match status" value="1"/>
</dbReference>
<feature type="region of interest" description="Disordered" evidence="4">
    <location>
        <begin position="1"/>
        <end position="21"/>
    </location>
</feature>
<dbReference type="InterPro" id="IPR052812">
    <property type="entry name" value="Plant_DnaJ_domain"/>
</dbReference>
<evidence type="ECO:0000256" key="4">
    <source>
        <dbReference type="SAM" id="MobiDB-lite"/>
    </source>
</evidence>
<evidence type="ECO:0000256" key="3">
    <source>
        <dbReference type="ARBA" id="ARBA00023136"/>
    </source>
</evidence>
<keyword evidence="3" id="KW-0472">Membrane</keyword>
<dbReference type="SUPFAM" id="SSF46565">
    <property type="entry name" value="Chaperone J-domain"/>
    <property type="match status" value="1"/>
</dbReference>
<feature type="compositionally biased region" description="Polar residues" evidence="4">
    <location>
        <begin position="11"/>
        <end position="21"/>
    </location>
</feature>
<dbReference type="AlphaFoldDB" id="A0AAD8WZE2"/>
<gene>
    <name evidence="6" type="ORF">QYE76_046682</name>
</gene>
<reference evidence="6" key="1">
    <citation type="submission" date="2023-07" db="EMBL/GenBank/DDBJ databases">
        <title>A chromosome-level genome assembly of Lolium multiflorum.</title>
        <authorList>
            <person name="Chen Y."/>
            <person name="Copetti D."/>
            <person name="Kolliker R."/>
            <person name="Studer B."/>
        </authorList>
    </citation>
    <scope>NUCLEOTIDE SEQUENCE</scope>
    <source>
        <strain evidence="6">02402/16</strain>
        <tissue evidence="6">Leaf</tissue>
    </source>
</reference>
<proteinExistence type="predicted"/>
<organism evidence="6 7">
    <name type="scientific">Lolium multiflorum</name>
    <name type="common">Italian ryegrass</name>
    <name type="synonym">Lolium perenne subsp. multiflorum</name>
    <dbReference type="NCBI Taxonomy" id="4521"/>
    <lineage>
        <taxon>Eukaryota</taxon>
        <taxon>Viridiplantae</taxon>
        <taxon>Streptophyta</taxon>
        <taxon>Embryophyta</taxon>
        <taxon>Tracheophyta</taxon>
        <taxon>Spermatophyta</taxon>
        <taxon>Magnoliopsida</taxon>
        <taxon>Liliopsida</taxon>
        <taxon>Poales</taxon>
        <taxon>Poaceae</taxon>
        <taxon>BOP clade</taxon>
        <taxon>Pooideae</taxon>
        <taxon>Poodae</taxon>
        <taxon>Poeae</taxon>
        <taxon>Poeae Chloroplast Group 2 (Poeae type)</taxon>
        <taxon>Loliodinae</taxon>
        <taxon>Loliinae</taxon>
        <taxon>Lolium</taxon>
    </lineage>
</organism>
<evidence type="ECO:0000259" key="5">
    <source>
        <dbReference type="PROSITE" id="PS50076"/>
    </source>
</evidence>
<dbReference type="EMBL" id="JAUUTY010000002">
    <property type="protein sequence ID" value="KAK1685834.1"/>
    <property type="molecule type" value="Genomic_DNA"/>
</dbReference>
<comment type="caution">
    <text evidence="6">The sequence shown here is derived from an EMBL/GenBank/DDBJ whole genome shotgun (WGS) entry which is preliminary data.</text>
</comment>
<dbReference type="Gene3D" id="1.10.287.110">
    <property type="entry name" value="DnaJ domain"/>
    <property type="match status" value="1"/>
</dbReference>
<evidence type="ECO:0000313" key="6">
    <source>
        <dbReference type="EMBL" id="KAK1685834.1"/>
    </source>
</evidence>
<dbReference type="GO" id="GO:0005783">
    <property type="term" value="C:endoplasmic reticulum"/>
    <property type="evidence" value="ECO:0007669"/>
    <property type="project" value="UniProtKB-ARBA"/>
</dbReference>
<evidence type="ECO:0000256" key="2">
    <source>
        <dbReference type="ARBA" id="ARBA00023054"/>
    </source>
</evidence>
<comment type="subcellular location">
    <subcellularLocation>
        <location evidence="1">Membrane</location>
    </subcellularLocation>
</comment>
<dbReference type="PANTHER" id="PTHR44272">
    <property type="entry name" value="DNAJ DOMAIN (PROKARYOTIC HEAT SHOCK PROTEIN)"/>
    <property type="match status" value="1"/>
</dbReference>